<gene>
    <name evidence="1" type="ORF">JETT_0180</name>
</gene>
<organism evidence="1 2">
    <name type="scientific">Candidatus Jettenia ecosi</name>
    <dbReference type="NCBI Taxonomy" id="2494326"/>
    <lineage>
        <taxon>Bacteria</taxon>
        <taxon>Pseudomonadati</taxon>
        <taxon>Planctomycetota</taxon>
        <taxon>Candidatus Brocadiia</taxon>
        <taxon>Candidatus Brocadiales</taxon>
        <taxon>Candidatus Brocadiaceae</taxon>
        <taxon>Candidatus Jettenia</taxon>
    </lineage>
</organism>
<dbReference type="AlphaFoldDB" id="A0A533QFW5"/>
<dbReference type="EMBL" id="SULG01000002">
    <property type="protein sequence ID" value="TLD43549.1"/>
    <property type="molecule type" value="Genomic_DNA"/>
</dbReference>
<evidence type="ECO:0000313" key="1">
    <source>
        <dbReference type="EMBL" id="TLD43549.1"/>
    </source>
</evidence>
<name>A0A533QFW5_9BACT</name>
<sequence>MKCPDCKQKPEEMVIQHCDTCDEDFLACSICKAQQEKAKGGLESGSIESKCPKCETERVRPIKGKAYHPIEWKMKCPNCKKEPKEWLIQQCETCDENYLVCPTGMPNM</sequence>
<accession>A0A533QFW5</accession>
<protein>
    <submittedName>
        <fullName evidence="1">Uncharacterized protein</fullName>
    </submittedName>
</protein>
<comment type="caution">
    <text evidence="1">The sequence shown here is derived from an EMBL/GenBank/DDBJ whole genome shotgun (WGS) entry which is preliminary data.</text>
</comment>
<proteinExistence type="predicted"/>
<evidence type="ECO:0000313" key="2">
    <source>
        <dbReference type="Proteomes" id="UP000319783"/>
    </source>
</evidence>
<reference evidence="1 2" key="1">
    <citation type="submission" date="2019-04" db="EMBL/GenBank/DDBJ databases">
        <title>Genome of a novel bacterium Candidatus Jettenia ecosi reconstructed from metagenome of an anammox bioreactor.</title>
        <authorList>
            <person name="Mardanov A.V."/>
            <person name="Beletsky A.V."/>
            <person name="Ravin N.V."/>
            <person name="Botchkova E.A."/>
            <person name="Litti Y.V."/>
            <person name="Nozhevnikova A.N."/>
        </authorList>
    </citation>
    <scope>NUCLEOTIDE SEQUENCE [LARGE SCALE GENOMIC DNA]</scope>
    <source>
        <strain evidence="1">J2</strain>
    </source>
</reference>
<dbReference type="Proteomes" id="UP000319783">
    <property type="component" value="Unassembled WGS sequence"/>
</dbReference>